<dbReference type="FunFam" id="3.30.160.60:FF:000045">
    <property type="entry name" value="ZFP69 zinc finger protein B"/>
    <property type="match status" value="1"/>
</dbReference>
<dbReference type="STRING" id="195883.A0A482WZG4"/>
<feature type="domain" description="C2H2-type" evidence="10">
    <location>
        <begin position="196"/>
        <end position="223"/>
    </location>
</feature>
<dbReference type="PROSITE" id="PS50157">
    <property type="entry name" value="ZINC_FINGER_C2H2_2"/>
    <property type="match status" value="3"/>
</dbReference>
<evidence type="ECO:0000256" key="6">
    <source>
        <dbReference type="ARBA" id="ARBA00023125"/>
    </source>
</evidence>
<dbReference type="Pfam" id="PF00096">
    <property type="entry name" value="zf-C2H2"/>
    <property type="match status" value="3"/>
</dbReference>
<feature type="domain" description="C2H2-type" evidence="10">
    <location>
        <begin position="168"/>
        <end position="195"/>
    </location>
</feature>
<keyword evidence="12" id="KW-1185">Reference proteome</keyword>
<keyword evidence="2" id="KW-0479">Metal-binding</keyword>
<dbReference type="GO" id="GO:0005634">
    <property type="term" value="C:nucleus"/>
    <property type="evidence" value="ECO:0007669"/>
    <property type="project" value="UniProtKB-SubCell"/>
</dbReference>
<dbReference type="InterPro" id="IPR050331">
    <property type="entry name" value="Zinc_finger"/>
</dbReference>
<dbReference type="SMR" id="A0A482WZG4"/>
<dbReference type="GO" id="GO:0010468">
    <property type="term" value="P:regulation of gene expression"/>
    <property type="evidence" value="ECO:0007669"/>
    <property type="project" value="TreeGrafter"/>
</dbReference>
<keyword evidence="5" id="KW-0862">Zinc</keyword>
<dbReference type="InParanoid" id="A0A482WZG4"/>
<evidence type="ECO:0000256" key="8">
    <source>
        <dbReference type="PROSITE-ProRule" id="PRU00042"/>
    </source>
</evidence>
<evidence type="ECO:0000256" key="3">
    <source>
        <dbReference type="ARBA" id="ARBA00022737"/>
    </source>
</evidence>
<keyword evidence="4 8" id="KW-0863">Zinc-finger</keyword>
<feature type="region of interest" description="Disordered" evidence="9">
    <location>
        <begin position="271"/>
        <end position="290"/>
    </location>
</feature>
<evidence type="ECO:0000313" key="12">
    <source>
        <dbReference type="Proteomes" id="UP000291343"/>
    </source>
</evidence>
<dbReference type="FunFam" id="3.30.160.60:FF:000110">
    <property type="entry name" value="Zinc finger protein-like"/>
    <property type="match status" value="1"/>
</dbReference>
<dbReference type="PANTHER" id="PTHR16515">
    <property type="entry name" value="PR DOMAIN ZINC FINGER PROTEIN"/>
    <property type="match status" value="1"/>
</dbReference>
<evidence type="ECO:0000313" key="11">
    <source>
        <dbReference type="EMBL" id="RZF38925.1"/>
    </source>
</evidence>
<dbReference type="Proteomes" id="UP000291343">
    <property type="component" value="Unassembled WGS sequence"/>
</dbReference>
<protein>
    <recommendedName>
        <fullName evidence="10">C2H2-type domain-containing protein</fullName>
    </recommendedName>
</protein>
<keyword evidence="7" id="KW-0539">Nucleus</keyword>
<dbReference type="EMBL" id="QKKF02021262">
    <property type="protein sequence ID" value="RZF38925.1"/>
    <property type="molecule type" value="Genomic_DNA"/>
</dbReference>
<feature type="region of interest" description="Disordered" evidence="9">
    <location>
        <begin position="106"/>
        <end position="139"/>
    </location>
</feature>
<accession>A0A482WZG4</accession>
<gene>
    <name evidence="11" type="ORF">LSTR_LSTR014953</name>
</gene>
<feature type="non-terminal residue" evidence="11">
    <location>
        <position position="290"/>
    </location>
</feature>
<dbReference type="PROSITE" id="PS00028">
    <property type="entry name" value="ZINC_FINGER_C2H2_1"/>
    <property type="match status" value="3"/>
</dbReference>
<dbReference type="InterPro" id="IPR036236">
    <property type="entry name" value="Znf_C2H2_sf"/>
</dbReference>
<evidence type="ECO:0000256" key="5">
    <source>
        <dbReference type="ARBA" id="ARBA00022833"/>
    </source>
</evidence>
<evidence type="ECO:0000256" key="1">
    <source>
        <dbReference type="ARBA" id="ARBA00004123"/>
    </source>
</evidence>
<dbReference type="InterPro" id="IPR013087">
    <property type="entry name" value="Znf_C2H2_type"/>
</dbReference>
<dbReference type="SMART" id="SM00355">
    <property type="entry name" value="ZnF_C2H2"/>
    <property type="match status" value="4"/>
</dbReference>
<keyword evidence="6" id="KW-0238">DNA-binding</keyword>
<dbReference type="SUPFAM" id="SSF57667">
    <property type="entry name" value="beta-beta-alpha zinc fingers"/>
    <property type="match status" value="3"/>
</dbReference>
<organism evidence="11 12">
    <name type="scientific">Laodelphax striatellus</name>
    <name type="common">Small brown planthopper</name>
    <name type="synonym">Delphax striatella</name>
    <dbReference type="NCBI Taxonomy" id="195883"/>
    <lineage>
        <taxon>Eukaryota</taxon>
        <taxon>Metazoa</taxon>
        <taxon>Ecdysozoa</taxon>
        <taxon>Arthropoda</taxon>
        <taxon>Hexapoda</taxon>
        <taxon>Insecta</taxon>
        <taxon>Pterygota</taxon>
        <taxon>Neoptera</taxon>
        <taxon>Paraneoptera</taxon>
        <taxon>Hemiptera</taxon>
        <taxon>Auchenorrhyncha</taxon>
        <taxon>Fulgoroidea</taxon>
        <taxon>Delphacidae</taxon>
        <taxon>Criomorphinae</taxon>
        <taxon>Laodelphax</taxon>
    </lineage>
</organism>
<feature type="compositionally biased region" description="Polar residues" evidence="9">
    <location>
        <begin position="123"/>
        <end position="139"/>
    </location>
</feature>
<dbReference type="PANTHER" id="PTHR16515:SF49">
    <property type="entry name" value="GASTRULA ZINC FINGER PROTEIN XLCGF49.1-LIKE-RELATED"/>
    <property type="match status" value="1"/>
</dbReference>
<evidence type="ECO:0000256" key="2">
    <source>
        <dbReference type="ARBA" id="ARBA00022723"/>
    </source>
</evidence>
<feature type="domain" description="C2H2-type" evidence="10">
    <location>
        <begin position="224"/>
        <end position="247"/>
    </location>
</feature>
<evidence type="ECO:0000259" key="10">
    <source>
        <dbReference type="PROSITE" id="PS50157"/>
    </source>
</evidence>
<evidence type="ECO:0000256" key="4">
    <source>
        <dbReference type="ARBA" id="ARBA00022771"/>
    </source>
</evidence>
<dbReference type="Gene3D" id="3.30.160.60">
    <property type="entry name" value="Classic Zinc Finger"/>
    <property type="match status" value="4"/>
</dbReference>
<dbReference type="AlphaFoldDB" id="A0A482WZG4"/>
<evidence type="ECO:0000256" key="9">
    <source>
        <dbReference type="SAM" id="MobiDB-lite"/>
    </source>
</evidence>
<comment type="caution">
    <text evidence="11">The sequence shown here is derived from an EMBL/GenBank/DDBJ whole genome shotgun (WGS) entry which is preliminary data.</text>
</comment>
<dbReference type="GO" id="GO:0008270">
    <property type="term" value="F:zinc ion binding"/>
    <property type="evidence" value="ECO:0007669"/>
    <property type="project" value="UniProtKB-KW"/>
</dbReference>
<dbReference type="OrthoDB" id="427030at2759"/>
<keyword evidence="3" id="KW-0677">Repeat</keyword>
<dbReference type="GO" id="GO:0003677">
    <property type="term" value="F:DNA binding"/>
    <property type="evidence" value="ECO:0007669"/>
    <property type="project" value="UniProtKB-KW"/>
</dbReference>
<reference evidence="11 12" key="1">
    <citation type="journal article" date="2017" name="Gigascience">
        <title>Genome sequence of the small brown planthopper, Laodelphax striatellus.</title>
        <authorList>
            <person name="Zhu J."/>
            <person name="Jiang F."/>
            <person name="Wang X."/>
            <person name="Yang P."/>
            <person name="Bao Y."/>
            <person name="Zhao W."/>
            <person name="Wang W."/>
            <person name="Lu H."/>
            <person name="Wang Q."/>
            <person name="Cui N."/>
            <person name="Li J."/>
            <person name="Chen X."/>
            <person name="Luo L."/>
            <person name="Yu J."/>
            <person name="Kang L."/>
            <person name="Cui F."/>
        </authorList>
    </citation>
    <scope>NUCLEOTIDE SEQUENCE [LARGE SCALE GENOMIC DNA]</scope>
    <source>
        <strain evidence="11">Lst14</strain>
    </source>
</reference>
<proteinExistence type="predicted"/>
<name>A0A482WZG4_LAOST</name>
<comment type="subcellular location">
    <subcellularLocation>
        <location evidence="1">Nucleus</location>
    </subcellularLocation>
</comment>
<sequence length="290" mass="33655">MKFRWQKSRDRHEMIHTGFKPYACKVCDRKYSDKRSLDKHEPTCTEKPVEKEVEDGMQVEIKEEVPDETLDDSIFEHISVDFDSTGVSEKEDDELLIEKSDDDCLRKSPGKRNLESGKPVDCSSPTRNVSKQKKQASPETSGEQTFKCTQCKQKLTKYDVINGHDCSFRCKTCDKTYMSKSKLKRHERVHLDVKPYKCKLCLKEFSRADLLELHERTHSGLKPYQCKLCNKCFSMKGGLVAHLRSIHRKFENANEFCIVNKIPKQDRTVAERKTADCSTNKRNVESDEET</sequence>
<evidence type="ECO:0000256" key="7">
    <source>
        <dbReference type="ARBA" id="ARBA00023242"/>
    </source>
</evidence>